<sequence>MRGPRRTAGVTLIELMIAVAIVGIIAAVAYPSYQRYVARTHRNAAAACLSQYAQFMERFYTTNLTYADAEATLGCATENDMNRHYTFAVTVSEDGRGYVARATPQGSQATLDAECGELTLNQTGARTPDTNACW</sequence>
<gene>
    <name evidence="2" type="ORF">JM946_20605</name>
</gene>
<dbReference type="InterPro" id="IPR012902">
    <property type="entry name" value="N_methyl_site"/>
</dbReference>
<evidence type="ECO:0000313" key="2">
    <source>
        <dbReference type="EMBL" id="MBM0107143.1"/>
    </source>
</evidence>
<reference evidence="2 3" key="1">
    <citation type="journal article" date="2021" name="Int. J. Syst. Evol. Microbiol.">
        <title>Steroidobacter gossypii sp. nov., isolated from soil of cotton cropping field.</title>
        <authorList>
            <person name="Huang R."/>
            <person name="Yang S."/>
            <person name="Zhen C."/>
            <person name="Liu W."/>
        </authorList>
    </citation>
    <scope>NUCLEOTIDE SEQUENCE [LARGE SCALE GENOMIC DNA]</scope>
    <source>
        <strain evidence="2 3">S1-65</strain>
    </source>
</reference>
<evidence type="ECO:0000256" key="1">
    <source>
        <dbReference type="SAM" id="Phobius"/>
    </source>
</evidence>
<dbReference type="InterPro" id="IPR031982">
    <property type="entry name" value="PilE-like"/>
</dbReference>
<dbReference type="InterPro" id="IPR045584">
    <property type="entry name" value="Pilin-like"/>
</dbReference>
<dbReference type="EMBL" id="JAEVLS010000005">
    <property type="protein sequence ID" value="MBM0107143.1"/>
    <property type="molecule type" value="Genomic_DNA"/>
</dbReference>
<proteinExistence type="predicted"/>
<dbReference type="PANTHER" id="PTHR30093">
    <property type="entry name" value="GENERAL SECRETION PATHWAY PROTEIN G"/>
    <property type="match status" value="1"/>
</dbReference>
<dbReference type="PROSITE" id="PS00409">
    <property type="entry name" value="PROKAR_NTER_METHYL"/>
    <property type="match status" value="1"/>
</dbReference>
<keyword evidence="1" id="KW-0812">Transmembrane</keyword>
<protein>
    <submittedName>
        <fullName evidence="2">Type IV pilin protein</fullName>
    </submittedName>
</protein>
<feature type="transmembrane region" description="Helical" evidence="1">
    <location>
        <begin position="12"/>
        <end position="33"/>
    </location>
</feature>
<dbReference type="Pfam" id="PF07963">
    <property type="entry name" value="N_methyl"/>
    <property type="match status" value="1"/>
</dbReference>
<comment type="caution">
    <text evidence="2">The sequence shown here is derived from an EMBL/GenBank/DDBJ whole genome shotgun (WGS) entry which is preliminary data.</text>
</comment>
<keyword evidence="1" id="KW-1133">Transmembrane helix</keyword>
<dbReference type="NCBIfam" id="TIGR02532">
    <property type="entry name" value="IV_pilin_GFxxxE"/>
    <property type="match status" value="1"/>
</dbReference>
<accession>A0ABS1X1P3</accession>
<dbReference type="PANTHER" id="PTHR30093:SF47">
    <property type="entry name" value="TYPE IV PILUS NON-CORE MINOR PILIN PILE"/>
    <property type="match status" value="1"/>
</dbReference>
<name>A0ABS1X1P3_9GAMM</name>
<evidence type="ECO:0000313" key="3">
    <source>
        <dbReference type="Proteomes" id="UP000661077"/>
    </source>
</evidence>
<keyword evidence="1" id="KW-0472">Membrane</keyword>
<dbReference type="SUPFAM" id="SSF54523">
    <property type="entry name" value="Pili subunits"/>
    <property type="match status" value="1"/>
</dbReference>
<organism evidence="2 3">
    <name type="scientific">Steroidobacter gossypii</name>
    <dbReference type="NCBI Taxonomy" id="2805490"/>
    <lineage>
        <taxon>Bacteria</taxon>
        <taxon>Pseudomonadati</taxon>
        <taxon>Pseudomonadota</taxon>
        <taxon>Gammaproteobacteria</taxon>
        <taxon>Steroidobacterales</taxon>
        <taxon>Steroidobacteraceae</taxon>
        <taxon>Steroidobacter</taxon>
    </lineage>
</organism>
<keyword evidence="3" id="KW-1185">Reference proteome</keyword>
<dbReference type="Proteomes" id="UP000661077">
    <property type="component" value="Unassembled WGS sequence"/>
</dbReference>
<dbReference type="Pfam" id="PF16732">
    <property type="entry name" value="ComP_DUS"/>
    <property type="match status" value="1"/>
</dbReference>
<dbReference type="Gene3D" id="3.30.700.10">
    <property type="entry name" value="Glycoprotein, Type 4 Pilin"/>
    <property type="match status" value="1"/>
</dbReference>